<organism evidence="7 8">
    <name type="scientific">Streptomyces ortus</name>
    <dbReference type="NCBI Taxonomy" id="2867268"/>
    <lineage>
        <taxon>Bacteria</taxon>
        <taxon>Bacillati</taxon>
        <taxon>Actinomycetota</taxon>
        <taxon>Actinomycetes</taxon>
        <taxon>Kitasatosporales</taxon>
        <taxon>Streptomycetaceae</taxon>
        <taxon>Streptomyces</taxon>
    </lineage>
</organism>
<sequence>MVNVSDGISVAVISLGLVATPGPNMMYMVSRSISQGRRAGVVSLGGVATGALTFVVVTNLGLLTVLRTVPVMYTSFKIAGAVYLGWLAWQAFRSDGASVFAPRETADLSARRLFVMGLVTNLLNPKIALLYLSLIPQFVDPRAGDVLLQGFAFGGIQIAVSVAANLVIIMAAGALSEFLVARPVWLRVQRYATGSALGVLALLLVMDQSQPQPPA</sequence>
<dbReference type="PIRSF" id="PIRSF006324">
    <property type="entry name" value="LeuE"/>
    <property type="match status" value="1"/>
</dbReference>
<keyword evidence="4 6" id="KW-1133">Transmembrane helix</keyword>
<feature type="transmembrane region" description="Helical" evidence="6">
    <location>
        <begin position="188"/>
        <end position="206"/>
    </location>
</feature>
<evidence type="ECO:0000313" key="8">
    <source>
        <dbReference type="Proteomes" id="UP001165590"/>
    </source>
</evidence>
<gene>
    <name evidence="7" type="ORF">K3769_32920</name>
</gene>
<evidence type="ECO:0000256" key="2">
    <source>
        <dbReference type="ARBA" id="ARBA00022475"/>
    </source>
</evidence>
<dbReference type="InterPro" id="IPR001123">
    <property type="entry name" value="LeuE-type"/>
</dbReference>
<evidence type="ECO:0000256" key="3">
    <source>
        <dbReference type="ARBA" id="ARBA00022692"/>
    </source>
</evidence>
<feature type="transmembrane region" description="Helical" evidence="6">
    <location>
        <begin position="6"/>
        <end position="29"/>
    </location>
</feature>
<dbReference type="RefSeq" id="WP_267029896.1">
    <property type="nucleotide sequence ID" value="NZ_JAIFZO010000002.1"/>
</dbReference>
<evidence type="ECO:0000256" key="5">
    <source>
        <dbReference type="ARBA" id="ARBA00023136"/>
    </source>
</evidence>
<feature type="transmembrane region" description="Helical" evidence="6">
    <location>
        <begin position="146"/>
        <end position="176"/>
    </location>
</feature>
<feature type="transmembrane region" description="Helical" evidence="6">
    <location>
        <begin position="113"/>
        <end position="134"/>
    </location>
</feature>
<dbReference type="PANTHER" id="PTHR30086">
    <property type="entry name" value="ARGININE EXPORTER PROTEIN ARGO"/>
    <property type="match status" value="1"/>
</dbReference>
<keyword evidence="5 6" id="KW-0472">Membrane</keyword>
<comment type="caution">
    <text evidence="7">The sequence shown here is derived from an EMBL/GenBank/DDBJ whole genome shotgun (WGS) entry which is preliminary data.</text>
</comment>
<evidence type="ECO:0000256" key="1">
    <source>
        <dbReference type="ARBA" id="ARBA00004651"/>
    </source>
</evidence>
<keyword evidence="8" id="KW-1185">Reference proteome</keyword>
<name>A0ABT3VCX0_9ACTN</name>
<evidence type="ECO:0000256" key="4">
    <source>
        <dbReference type="ARBA" id="ARBA00022989"/>
    </source>
</evidence>
<protein>
    <submittedName>
        <fullName evidence="7">LysE family translocator</fullName>
    </submittedName>
</protein>
<dbReference type="PANTHER" id="PTHR30086:SF20">
    <property type="entry name" value="ARGININE EXPORTER PROTEIN ARGO-RELATED"/>
    <property type="match status" value="1"/>
</dbReference>
<dbReference type="Proteomes" id="UP001165590">
    <property type="component" value="Unassembled WGS sequence"/>
</dbReference>
<proteinExistence type="predicted"/>
<keyword evidence="3 6" id="KW-0812">Transmembrane</keyword>
<evidence type="ECO:0000313" key="7">
    <source>
        <dbReference type="EMBL" id="MCX4237490.1"/>
    </source>
</evidence>
<dbReference type="Pfam" id="PF01810">
    <property type="entry name" value="LysE"/>
    <property type="match status" value="1"/>
</dbReference>
<feature type="transmembrane region" description="Helical" evidence="6">
    <location>
        <begin position="41"/>
        <end position="65"/>
    </location>
</feature>
<keyword evidence="2" id="KW-1003">Cell membrane</keyword>
<accession>A0ABT3VCX0</accession>
<evidence type="ECO:0000256" key="6">
    <source>
        <dbReference type="SAM" id="Phobius"/>
    </source>
</evidence>
<dbReference type="EMBL" id="JAIFZO010000002">
    <property type="protein sequence ID" value="MCX4237490.1"/>
    <property type="molecule type" value="Genomic_DNA"/>
</dbReference>
<comment type="subcellular location">
    <subcellularLocation>
        <location evidence="1">Cell membrane</location>
        <topology evidence="1">Multi-pass membrane protein</topology>
    </subcellularLocation>
</comment>
<reference evidence="7" key="1">
    <citation type="journal article" date="2022" name="bioRxiv">
        <title>Discovery and biosynthetic assessment of Streptomyces ortus sp nov. isolated from a deep-sea sponge.</title>
        <authorList>
            <person name="Williams S.E."/>
        </authorList>
    </citation>
    <scope>NUCLEOTIDE SEQUENCE</scope>
    <source>
        <strain evidence="7">A15ISP2-DRY2</strain>
    </source>
</reference>